<evidence type="ECO:0000256" key="2">
    <source>
        <dbReference type="SAM" id="MobiDB-lite"/>
    </source>
</evidence>
<dbReference type="InterPro" id="IPR018515">
    <property type="entry name" value="Tuberin-type_domain"/>
</dbReference>
<dbReference type="Pfam" id="PF11864">
    <property type="entry name" value="DUF3384"/>
    <property type="match status" value="1"/>
</dbReference>
<dbReference type="InterPro" id="IPR035974">
    <property type="entry name" value="Rap/Ran-GAP_sf"/>
</dbReference>
<evidence type="ECO:0000313" key="4">
    <source>
        <dbReference type="EMBL" id="PSS10605.1"/>
    </source>
</evidence>
<feature type="region of interest" description="Disordered" evidence="2">
    <location>
        <begin position="1054"/>
        <end position="1088"/>
    </location>
</feature>
<evidence type="ECO:0000259" key="3">
    <source>
        <dbReference type="PROSITE" id="PS50085"/>
    </source>
</evidence>
<dbReference type="InterPro" id="IPR024584">
    <property type="entry name" value="Tuberin_N"/>
</dbReference>
<feature type="compositionally biased region" description="Polar residues" evidence="2">
    <location>
        <begin position="639"/>
        <end position="662"/>
    </location>
</feature>
<dbReference type="GO" id="GO:0051056">
    <property type="term" value="P:regulation of small GTPase mediated signal transduction"/>
    <property type="evidence" value="ECO:0007669"/>
    <property type="project" value="InterPro"/>
</dbReference>
<evidence type="ECO:0000313" key="5">
    <source>
        <dbReference type="Proteomes" id="UP000241818"/>
    </source>
</evidence>
<dbReference type="Pfam" id="PF02145">
    <property type="entry name" value="Rap_GAP"/>
    <property type="match status" value="1"/>
</dbReference>
<dbReference type="InterPro" id="IPR016024">
    <property type="entry name" value="ARM-type_fold"/>
</dbReference>
<dbReference type="OrthoDB" id="19311at2759"/>
<feature type="region of interest" description="Disordered" evidence="2">
    <location>
        <begin position="1552"/>
        <end position="1596"/>
    </location>
</feature>
<dbReference type="Proteomes" id="UP000241818">
    <property type="component" value="Unassembled WGS sequence"/>
</dbReference>
<dbReference type="GO" id="GO:0005634">
    <property type="term" value="C:nucleus"/>
    <property type="evidence" value="ECO:0007669"/>
    <property type="project" value="InterPro"/>
</dbReference>
<feature type="compositionally biased region" description="Polar residues" evidence="2">
    <location>
        <begin position="1057"/>
        <end position="1088"/>
    </location>
</feature>
<dbReference type="InterPro" id="IPR000331">
    <property type="entry name" value="Rap/Ran_GAP_dom"/>
</dbReference>
<dbReference type="InParanoid" id="A0A2T3ASZ4"/>
<dbReference type="InterPro" id="IPR027107">
    <property type="entry name" value="Tuberin/Ral-act_asu"/>
</dbReference>
<keyword evidence="1" id="KW-0343">GTPase activation</keyword>
<dbReference type="GO" id="GO:0033596">
    <property type="term" value="C:TSC1-TSC2 complex"/>
    <property type="evidence" value="ECO:0007669"/>
    <property type="project" value="TreeGrafter"/>
</dbReference>
<dbReference type="SUPFAM" id="SSF111347">
    <property type="entry name" value="Rap/Ran-GAP"/>
    <property type="match status" value="1"/>
</dbReference>
<sequence>MSPPGDVAETPEHKSAGGLASVFKSLTGSKPLRTQAPASISQKFNGTSSPKKAIYGGPPNYEQLFEQLKVGNPLADRLAAAESLRHSVQDYPLSSVTSIFKEGKDLIESSKPVEARVVGFELLTACVQHASSTDPERLAYFRVLTAPANPDDFHLQLASVIELAKHGRDLSGFHYNVFPLLTSWLRQTFNVISAARKHAGRHNRAQKGKAPLGEETNLALLFEFIVDVIKFSFNVSNEETVSDLMDVILYICVHTPQPNDLKACINVIDATITYGEIPSNKLADCIKVLCSIHCLVDTIQPEAWRSISNLCRSHNGQTTVRILLDILRNPPSDGANEKQTVREIRGALSVLEKLFAKDGKDGYPLVPMSLLMDALMRVVSIEHGKVETDIMRLILSLFDDGEQGVLENVMEEDWSVLFDVVRKCSRRALETPDGRPLTTRSRGASPVGKEQVPEQVSEQVPATTVGQTLYSLIIRIEELLIRSSTGDFFQRADCIKFFIDVHPHLPESCAKLVIDYYIEYRCCYPSDVQWQENIKMILGAFFADRSQPAHIRLHALKAVTDVFEVVEMMDEHVDPDCVWTFVTAILEDVANEKDIAILQEVVAFSVAVAVTADESLFSWIIDSIHGIIASDRLQPQPGSPTGSRHSLVGTNRPTSSVVPNPLVQTPSNVATKGLVQIFMRTMDSSGPKSLRVFDELLWVTKSHDCETDARISAMKMLFRLRADWANRIFLTPFTESDALAASLFRTATSLARKQATDEASHYGRSFRAEDASTVRIARSPSFGQGHSQGRLPLRTSSGVNRTLQKSPQLWMYPDPDALPETASNKASSLLASFIEFEEDDHGVPTPSSQVALNIGLYLETIVNLLTHGCDWEVYSYILVHLASQLTNHALFKGAVPQIKLLRDLLCEQIKNNTFYEPPVSSGLRKADVAICLFQTLAMIVSYHRYFSKGEEDDIVRTFAQGVGTLDRASKCCIHALSICCHELPASTSKALVTILQKMSQIITQSHVAVHILEFLACLARLPNLYVNFREEQYRTVFMMCFRYLQYVRDKPTKEYSSRNSHQPSRNSGVSSDGSRSTTDSNLADSNFQPTASDDLPQYVYALAYHVIIFWFLSLKLTDRAGQVGWITKNLVSTDVNGKERIDEQAQVTLDFMQRVAYADVDESAADPTFTRDQFGEILKKRWIVGQSIVTVEQATRGGWAQITKRQPSGTSCYTIREKFTRPPPHQSHYPQETIRDTRHSDANVVLPSHLLLQLTASIPQSNDTLRPIPLPDDERTQRAISSFDRNFTVDGHKVGVIYIGENQTQEVEILANIMGSSDYTTFLSGLGTLTKLKGAKFNTQGLDREYDSDGEYAFCWRDRVTEIVFHVTTQMPTNLDHDPQCIGKKRHIGNDFVNIIFNNSGLPFRFDTFPSEFNYVNIVITPESRATFVATRQRSESHSKDAFYKVQVMSKPGFPEISPASETKIVSLMALPGFIRLVALNASVFSLVWANREGGEYVSSWRNRLREINRLREKHGPKQTTSPPSTSNGSSYDTRNIRDSLNNLRRASVANFLADTSEPSSQRSSVLSSTSTETEVAPGSGADESIVDDLDFSRWA</sequence>
<dbReference type="GO" id="GO:0032007">
    <property type="term" value="P:negative regulation of TOR signaling"/>
    <property type="evidence" value="ECO:0007669"/>
    <property type="project" value="TreeGrafter"/>
</dbReference>
<dbReference type="PANTHER" id="PTHR10063">
    <property type="entry name" value="TUBERIN"/>
    <property type="match status" value="1"/>
</dbReference>
<proteinExistence type="predicted"/>
<dbReference type="RefSeq" id="XP_024717784.1">
    <property type="nucleotide sequence ID" value="XM_024868896.1"/>
</dbReference>
<dbReference type="Gene3D" id="3.40.50.11210">
    <property type="entry name" value="Rap/Ran-GAP"/>
    <property type="match status" value="1"/>
</dbReference>
<feature type="domain" description="Rap-GAP" evidence="3">
    <location>
        <begin position="1280"/>
        <end position="1511"/>
    </location>
</feature>
<keyword evidence="5" id="KW-1185">Reference proteome</keyword>
<feature type="region of interest" description="Disordered" evidence="2">
    <location>
        <begin position="430"/>
        <end position="458"/>
    </location>
</feature>
<protein>
    <recommendedName>
        <fullName evidence="3">Rap-GAP domain-containing protein</fullName>
    </recommendedName>
</protein>
<dbReference type="SUPFAM" id="SSF48371">
    <property type="entry name" value="ARM repeat"/>
    <property type="match status" value="1"/>
</dbReference>
<feature type="compositionally biased region" description="Low complexity" evidence="2">
    <location>
        <begin position="1557"/>
        <end position="1575"/>
    </location>
</feature>
<name>A0A2T3ASZ4_AMORE</name>
<dbReference type="Pfam" id="PF03542">
    <property type="entry name" value="Tuberin"/>
    <property type="match status" value="1"/>
</dbReference>
<feature type="region of interest" description="Disordered" evidence="2">
    <location>
        <begin position="1512"/>
        <end position="1536"/>
    </location>
</feature>
<dbReference type="EMBL" id="KZ679016">
    <property type="protein sequence ID" value="PSS10605.1"/>
    <property type="molecule type" value="Genomic_DNA"/>
</dbReference>
<gene>
    <name evidence="4" type="ORF">M430DRAFT_61032</name>
</gene>
<dbReference type="FunFam" id="3.40.50.11210:FF:000007">
    <property type="entry name" value="Tuberous sclerosis 2"/>
    <property type="match status" value="1"/>
</dbReference>
<organism evidence="4 5">
    <name type="scientific">Amorphotheca resinae ATCC 22711</name>
    <dbReference type="NCBI Taxonomy" id="857342"/>
    <lineage>
        <taxon>Eukaryota</taxon>
        <taxon>Fungi</taxon>
        <taxon>Dikarya</taxon>
        <taxon>Ascomycota</taxon>
        <taxon>Pezizomycotina</taxon>
        <taxon>Leotiomycetes</taxon>
        <taxon>Helotiales</taxon>
        <taxon>Amorphothecaceae</taxon>
        <taxon>Amorphotheca</taxon>
    </lineage>
</organism>
<dbReference type="PROSITE" id="PS50085">
    <property type="entry name" value="RAPGAP"/>
    <property type="match status" value="1"/>
</dbReference>
<reference evidence="4 5" key="1">
    <citation type="journal article" date="2018" name="New Phytol.">
        <title>Comparative genomics and transcriptomics depict ericoid mycorrhizal fungi as versatile saprotrophs and plant mutualists.</title>
        <authorList>
            <person name="Martino E."/>
            <person name="Morin E."/>
            <person name="Grelet G.A."/>
            <person name="Kuo A."/>
            <person name="Kohler A."/>
            <person name="Daghino S."/>
            <person name="Barry K.W."/>
            <person name="Cichocki N."/>
            <person name="Clum A."/>
            <person name="Dockter R.B."/>
            <person name="Hainaut M."/>
            <person name="Kuo R.C."/>
            <person name="LaButti K."/>
            <person name="Lindahl B.D."/>
            <person name="Lindquist E.A."/>
            <person name="Lipzen A."/>
            <person name="Khouja H.R."/>
            <person name="Magnuson J."/>
            <person name="Murat C."/>
            <person name="Ohm R.A."/>
            <person name="Singer S.W."/>
            <person name="Spatafora J.W."/>
            <person name="Wang M."/>
            <person name="Veneault-Fourrey C."/>
            <person name="Henrissat B."/>
            <person name="Grigoriev I.V."/>
            <person name="Martin F.M."/>
            <person name="Perotto S."/>
        </authorList>
    </citation>
    <scope>NUCLEOTIDE SEQUENCE [LARGE SCALE GENOMIC DNA]</scope>
    <source>
        <strain evidence="4 5">ATCC 22711</strain>
    </source>
</reference>
<evidence type="ECO:0000256" key="1">
    <source>
        <dbReference type="ARBA" id="ARBA00022468"/>
    </source>
</evidence>
<dbReference type="GO" id="GO:0005096">
    <property type="term" value="F:GTPase activator activity"/>
    <property type="evidence" value="ECO:0007669"/>
    <property type="project" value="UniProtKB-KW"/>
</dbReference>
<accession>A0A2T3ASZ4</accession>
<dbReference type="GeneID" id="36576977"/>
<dbReference type="STRING" id="857342.A0A2T3ASZ4"/>
<dbReference type="PANTHER" id="PTHR10063:SF0">
    <property type="entry name" value="TUBERIN"/>
    <property type="match status" value="1"/>
</dbReference>
<feature type="region of interest" description="Disordered" evidence="2">
    <location>
        <begin position="632"/>
        <end position="662"/>
    </location>
</feature>